<keyword evidence="4" id="KW-0677">Repeat</keyword>
<dbReference type="PANTHER" id="PTHR22906:SF43">
    <property type="entry name" value="PROPERDIN"/>
    <property type="match status" value="1"/>
</dbReference>
<evidence type="ECO:0000313" key="8">
    <source>
        <dbReference type="EMBL" id="KAK7480331.1"/>
    </source>
</evidence>
<sequence length="236" mass="25264">MRNLTLALSVACLLLMTLSLASAFWRPRTRNIRKQRPVNGGWSAWSPFRECSETCGGGVQFRTRRCTRPKPAYGGRNCKGNARETRPCNTQPCPMDGGWSSWGEFGTCSESCGGGTQKRSRTCTNPQPGVGGRDCEGNSQETRVCNAQNCPRHHIPVEPFSVSEGGSRHTEPRNCEKEISALVATSRASGLQRDGGSSTGGRCVSANKAKSTAGVQGSGPITVALRDTDLTAEDPV</sequence>
<keyword evidence="9" id="KW-1185">Reference proteome</keyword>
<dbReference type="Pfam" id="PF00090">
    <property type="entry name" value="TSP_1"/>
    <property type="match status" value="2"/>
</dbReference>
<dbReference type="PRINTS" id="PR01705">
    <property type="entry name" value="TSP1REPEAT"/>
</dbReference>
<feature type="region of interest" description="Disordered" evidence="6">
    <location>
        <begin position="113"/>
        <end position="136"/>
    </location>
</feature>
<dbReference type="EMBL" id="JACVVK020000283">
    <property type="protein sequence ID" value="KAK7480331.1"/>
    <property type="molecule type" value="Genomic_DNA"/>
</dbReference>
<comment type="caution">
    <text evidence="8">The sequence shown here is derived from an EMBL/GenBank/DDBJ whole genome shotgun (WGS) entry which is preliminary data.</text>
</comment>
<evidence type="ECO:0000256" key="1">
    <source>
        <dbReference type="ARBA" id="ARBA00004613"/>
    </source>
</evidence>
<dbReference type="InterPro" id="IPR036383">
    <property type="entry name" value="TSP1_rpt_sf"/>
</dbReference>
<dbReference type="Proteomes" id="UP001519460">
    <property type="component" value="Unassembled WGS sequence"/>
</dbReference>
<name>A0ABD0K089_9CAEN</name>
<dbReference type="Gene3D" id="2.20.100.10">
    <property type="entry name" value="Thrombospondin type-1 (TSP1) repeat"/>
    <property type="match status" value="2"/>
</dbReference>
<evidence type="ECO:0000256" key="6">
    <source>
        <dbReference type="SAM" id="MobiDB-lite"/>
    </source>
</evidence>
<feature type="signal peptide" evidence="7">
    <location>
        <begin position="1"/>
        <end position="23"/>
    </location>
</feature>
<keyword evidence="5" id="KW-1015">Disulfide bond</keyword>
<dbReference type="SMART" id="SM00209">
    <property type="entry name" value="TSP1"/>
    <property type="match status" value="2"/>
</dbReference>
<accession>A0ABD0K089</accession>
<evidence type="ECO:0000256" key="7">
    <source>
        <dbReference type="SAM" id="SignalP"/>
    </source>
</evidence>
<gene>
    <name evidence="8" type="ORF">BaRGS_00028378</name>
</gene>
<dbReference type="FunFam" id="2.20.100.10:FF:000001">
    <property type="entry name" value="semaphorin-5A isoform X1"/>
    <property type="match status" value="1"/>
</dbReference>
<feature type="region of interest" description="Disordered" evidence="6">
    <location>
        <begin position="187"/>
        <end position="220"/>
    </location>
</feature>
<proteinExistence type="predicted"/>
<evidence type="ECO:0000256" key="3">
    <source>
        <dbReference type="ARBA" id="ARBA00022729"/>
    </source>
</evidence>
<evidence type="ECO:0000256" key="2">
    <source>
        <dbReference type="ARBA" id="ARBA00022525"/>
    </source>
</evidence>
<dbReference type="PANTHER" id="PTHR22906">
    <property type="entry name" value="PROPERDIN"/>
    <property type="match status" value="1"/>
</dbReference>
<organism evidence="8 9">
    <name type="scientific">Batillaria attramentaria</name>
    <dbReference type="NCBI Taxonomy" id="370345"/>
    <lineage>
        <taxon>Eukaryota</taxon>
        <taxon>Metazoa</taxon>
        <taxon>Spiralia</taxon>
        <taxon>Lophotrochozoa</taxon>
        <taxon>Mollusca</taxon>
        <taxon>Gastropoda</taxon>
        <taxon>Caenogastropoda</taxon>
        <taxon>Sorbeoconcha</taxon>
        <taxon>Cerithioidea</taxon>
        <taxon>Batillariidae</taxon>
        <taxon>Batillaria</taxon>
    </lineage>
</organism>
<feature type="chain" id="PRO_5044818344" evidence="7">
    <location>
        <begin position="24"/>
        <end position="236"/>
    </location>
</feature>
<keyword evidence="3 7" id="KW-0732">Signal</keyword>
<dbReference type="InterPro" id="IPR000884">
    <property type="entry name" value="TSP1_rpt"/>
</dbReference>
<dbReference type="SUPFAM" id="SSF82895">
    <property type="entry name" value="TSP-1 type 1 repeat"/>
    <property type="match status" value="2"/>
</dbReference>
<dbReference type="AlphaFoldDB" id="A0ABD0K089"/>
<evidence type="ECO:0000256" key="4">
    <source>
        <dbReference type="ARBA" id="ARBA00022737"/>
    </source>
</evidence>
<dbReference type="InterPro" id="IPR052065">
    <property type="entry name" value="Compl_asym_regulator"/>
</dbReference>
<keyword evidence="2" id="KW-0964">Secreted</keyword>
<comment type="subcellular location">
    <subcellularLocation>
        <location evidence="1">Secreted</location>
    </subcellularLocation>
</comment>
<protein>
    <submittedName>
        <fullName evidence="8">Uncharacterized protein</fullName>
    </submittedName>
</protein>
<evidence type="ECO:0000256" key="5">
    <source>
        <dbReference type="ARBA" id="ARBA00023157"/>
    </source>
</evidence>
<reference evidence="8 9" key="1">
    <citation type="journal article" date="2023" name="Sci. Data">
        <title>Genome assembly of the Korean intertidal mud-creeper Batillaria attramentaria.</title>
        <authorList>
            <person name="Patra A.K."/>
            <person name="Ho P.T."/>
            <person name="Jun S."/>
            <person name="Lee S.J."/>
            <person name="Kim Y."/>
            <person name="Won Y.J."/>
        </authorList>
    </citation>
    <scope>NUCLEOTIDE SEQUENCE [LARGE SCALE GENOMIC DNA]</scope>
    <source>
        <strain evidence="8">Wonlab-2016</strain>
    </source>
</reference>
<dbReference type="PROSITE" id="PS50092">
    <property type="entry name" value="TSP1"/>
    <property type="match status" value="2"/>
</dbReference>
<dbReference type="FunFam" id="2.20.100.10:FF:000007">
    <property type="entry name" value="Thrombospondin 1"/>
    <property type="match status" value="1"/>
</dbReference>
<evidence type="ECO:0000313" key="9">
    <source>
        <dbReference type="Proteomes" id="UP001519460"/>
    </source>
</evidence>